<dbReference type="SMART" id="SM00554">
    <property type="entry name" value="FAS1"/>
    <property type="match status" value="1"/>
</dbReference>
<keyword evidence="5" id="KW-1185">Reference proteome</keyword>
<name>A0A2T5IHJ5_9LACT</name>
<dbReference type="PANTHER" id="PTHR10900:SF77">
    <property type="entry name" value="FI19380P1"/>
    <property type="match status" value="1"/>
</dbReference>
<dbReference type="AlphaFoldDB" id="A0A2T5IHJ5"/>
<dbReference type="GO" id="GO:0005615">
    <property type="term" value="C:extracellular space"/>
    <property type="evidence" value="ECO:0007669"/>
    <property type="project" value="TreeGrafter"/>
</dbReference>
<dbReference type="PANTHER" id="PTHR10900">
    <property type="entry name" value="PERIOSTIN-RELATED"/>
    <property type="match status" value="1"/>
</dbReference>
<keyword evidence="1" id="KW-0812">Transmembrane</keyword>
<dbReference type="InterPro" id="IPR050904">
    <property type="entry name" value="Adhesion/Biosynth-related"/>
</dbReference>
<dbReference type="Proteomes" id="UP000244161">
    <property type="component" value="Unassembled WGS sequence"/>
</dbReference>
<dbReference type="Pfam" id="PF02469">
    <property type="entry name" value="Fasciclin"/>
    <property type="match status" value="1"/>
</dbReference>
<feature type="chain" id="PRO_5015394778" evidence="2">
    <location>
        <begin position="28"/>
        <end position="213"/>
    </location>
</feature>
<dbReference type="InterPro" id="IPR036378">
    <property type="entry name" value="FAS1_dom_sf"/>
</dbReference>
<keyword evidence="1" id="KW-0472">Membrane</keyword>
<protein>
    <submittedName>
        <fullName evidence="4">LPXTG-motif cell wall-anchored protein</fullName>
    </submittedName>
</protein>
<feature type="transmembrane region" description="Helical" evidence="1">
    <location>
        <begin position="190"/>
        <end position="208"/>
    </location>
</feature>
<dbReference type="EMBL" id="QAOM01000014">
    <property type="protein sequence ID" value="PTQ83282.1"/>
    <property type="molecule type" value="Genomic_DNA"/>
</dbReference>
<reference evidence="4 5" key="1">
    <citation type="submission" date="2018-04" db="EMBL/GenBank/DDBJ databases">
        <title>Genomic Encyclopedia of Archaeal and Bacterial Type Strains, Phase II (KMG-II): from individual species to whole genera.</title>
        <authorList>
            <person name="Goeker M."/>
        </authorList>
    </citation>
    <scope>NUCLEOTIDE SEQUENCE [LARGE SCALE GENOMIC DNA]</scope>
    <source>
        <strain evidence="4 5">DSM 18806</strain>
    </source>
</reference>
<dbReference type="InterPro" id="IPR000782">
    <property type="entry name" value="FAS1_domain"/>
</dbReference>
<evidence type="ECO:0000313" key="4">
    <source>
        <dbReference type="EMBL" id="PTQ83282.1"/>
    </source>
</evidence>
<evidence type="ECO:0000256" key="1">
    <source>
        <dbReference type="SAM" id="Phobius"/>
    </source>
</evidence>
<dbReference type="SUPFAM" id="SSF82153">
    <property type="entry name" value="FAS1 domain"/>
    <property type="match status" value="1"/>
</dbReference>
<keyword evidence="2" id="KW-0732">Signal</keyword>
<evidence type="ECO:0000259" key="3">
    <source>
        <dbReference type="PROSITE" id="PS50213"/>
    </source>
</evidence>
<sequence length="213" mass="22663">MKKIIRRLLSLATLLFLSFSIAPMASAATAEPTDDIVGIALGNEDFSILVSALQKAELVDDLQGDGPFTVFAPTNAAFEKLLGELGITAEELLAQPDLGKVLTYHVVSGKVMAADLTDGMKAETLNGEELTFDLSDAPMVNKSNITTTDIEATNGVIHVIDTILVPSNFKLQETDLEADQVAQTGIEGNTLLLVSILVTGSLLLLFVFKKKTA</sequence>
<accession>A0A2T5IHJ5</accession>
<dbReference type="PROSITE" id="PS50213">
    <property type="entry name" value="FAS1"/>
    <property type="match status" value="1"/>
</dbReference>
<feature type="signal peptide" evidence="2">
    <location>
        <begin position="1"/>
        <end position="27"/>
    </location>
</feature>
<gene>
    <name evidence="4" type="ORF">C8U37_11437</name>
</gene>
<dbReference type="FunFam" id="2.30.180.10:FF:000032">
    <property type="entry name" value="Fasciclin domain-containing protein, putative"/>
    <property type="match status" value="1"/>
</dbReference>
<organism evidence="4 5">
    <name type="scientific">Trichococcus patagoniensis</name>
    <dbReference type="NCBI Taxonomy" id="382641"/>
    <lineage>
        <taxon>Bacteria</taxon>
        <taxon>Bacillati</taxon>
        <taxon>Bacillota</taxon>
        <taxon>Bacilli</taxon>
        <taxon>Lactobacillales</taxon>
        <taxon>Carnobacteriaceae</taxon>
        <taxon>Trichococcus</taxon>
    </lineage>
</organism>
<comment type="caution">
    <text evidence="4">The sequence shown here is derived from an EMBL/GenBank/DDBJ whole genome shotgun (WGS) entry which is preliminary data.</text>
</comment>
<evidence type="ECO:0000256" key="2">
    <source>
        <dbReference type="SAM" id="SignalP"/>
    </source>
</evidence>
<dbReference type="RefSeq" id="WP_211306180.1">
    <property type="nucleotide sequence ID" value="NZ_QAOM01000014.1"/>
</dbReference>
<feature type="domain" description="FAS1" evidence="3">
    <location>
        <begin position="33"/>
        <end position="164"/>
    </location>
</feature>
<evidence type="ECO:0000313" key="5">
    <source>
        <dbReference type="Proteomes" id="UP000244161"/>
    </source>
</evidence>
<keyword evidence="1" id="KW-1133">Transmembrane helix</keyword>
<proteinExistence type="predicted"/>
<dbReference type="Gene3D" id="2.30.180.10">
    <property type="entry name" value="FAS1 domain"/>
    <property type="match status" value="1"/>
</dbReference>